<organism evidence="3 4">
    <name type="scientific">Marinobacter segnicrescens</name>
    <dbReference type="NCBI Taxonomy" id="430453"/>
    <lineage>
        <taxon>Bacteria</taxon>
        <taxon>Pseudomonadati</taxon>
        <taxon>Pseudomonadota</taxon>
        <taxon>Gammaproteobacteria</taxon>
        <taxon>Pseudomonadales</taxon>
        <taxon>Marinobacteraceae</taxon>
        <taxon>Marinobacter</taxon>
    </lineage>
</organism>
<evidence type="ECO:0000256" key="2">
    <source>
        <dbReference type="SAM" id="Phobius"/>
    </source>
</evidence>
<gene>
    <name evidence="3" type="ORF">SAMN04487962_1216</name>
</gene>
<dbReference type="STRING" id="430453.SAMN04487962_1216"/>
<dbReference type="NCBIfam" id="NF033915">
    <property type="entry name" value="antiphage_ZorA_2"/>
    <property type="match status" value="1"/>
</dbReference>
<keyword evidence="2" id="KW-0812">Transmembrane</keyword>
<keyword evidence="1" id="KW-0175">Coiled coil</keyword>
<feature type="coiled-coil region" evidence="1">
    <location>
        <begin position="334"/>
        <end position="369"/>
    </location>
</feature>
<proteinExistence type="predicted"/>
<feature type="transmembrane region" description="Helical" evidence="2">
    <location>
        <begin position="28"/>
        <end position="49"/>
    </location>
</feature>
<keyword evidence="2" id="KW-0472">Membrane</keyword>
<feature type="transmembrane region" description="Helical" evidence="2">
    <location>
        <begin position="133"/>
        <end position="157"/>
    </location>
</feature>
<evidence type="ECO:0000313" key="4">
    <source>
        <dbReference type="Proteomes" id="UP000198762"/>
    </source>
</evidence>
<protein>
    <submittedName>
        <fullName evidence="3">Uncharacterized protein</fullName>
    </submittedName>
</protein>
<reference evidence="4" key="1">
    <citation type="submission" date="2016-10" db="EMBL/GenBank/DDBJ databases">
        <authorList>
            <person name="Varghese N."/>
            <person name="Submissions S."/>
        </authorList>
    </citation>
    <scope>NUCLEOTIDE SEQUENCE [LARGE SCALE GENOMIC DNA]</scope>
    <source>
        <strain evidence="4">CGMCC 1.6489</strain>
    </source>
</reference>
<dbReference type="SUPFAM" id="SSF58113">
    <property type="entry name" value="Apolipoprotein A-I"/>
    <property type="match status" value="1"/>
</dbReference>
<name>A0A1I0GV77_9GAMM</name>
<accession>A0A1I0GV77</accession>
<dbReference type="AlphaFoldDB" id="A0A1I0GV77"/>
<keyword evidence="4" id="KW-1185">Reference proteome</keyword>
<sequence>MDFVSLLSHLLPDFTALANGTPQGLATLFWLLMIFIFVVAVIAVTRHFLRFKGRLSSLKTLIADQDKQSLASSRREVLQKALGLKKEDVGKVWREFDESLVISGDQKALFNTLDADHFFNARTLAPGLTGSRLLAATPSFLVAIGVLGTFVGLTVGLDSLNLSSRSDIPELRDGIDRLIQGATVAFMTSVWGVGLSLLLNMIEKFMERSALSKIKSIQQEIDFLYPRIPAEQSLVHIADSSRESKEALQELHERIGDRLQESIKGVSDSMEEAFSTALNKIMAPAIESLVNNASQQSTQILERLVGDFVEGVSGAARNQGALLEQAASDVNTAVTDMSSQLEELFTKLNEQQERQLESSRQQAGRFDAQIAQVADSASSSQKALEDKFGQLMASFTEKVEAQLEAADQRAERASEGSLKREQQMEQMFAGLTERMTESLKSQIEAADERENRRQERFREQSEQVADQQKRLLNEIAESVKTTQQQSIELADQHRETLEQLAKVTSSISESSKHLDSSSNQLGLLSSQVKQATDVLGTRMSEVLSVIESAGEQNGILSDRLSEQSRLLEGLQMSIRESVEQYGNAAKLTNEGFAELKQHQQEWLRSIKTEFSGLSENLAGQVSEIEKQAESWLSSYSSQVNQQIEDRMEKWNDSSRAYADSMLRVVENMNSILDELEAR</sequence>
<keyword evidence="2" id="KW-1133">Transmembrane helix</keyword>
<evidence type="ECO:0000313" key="3">
    <source>
        <dbReference type="EMBL" id="SET75119.1"/>
    </source>
</evidence>
<dbReference type="Proteomes" id="UP000198762">
    <property type="component" value="Unassembled WGS sequence"/>
</dbReference>
<dbReference type="OrthoDB" id="5149787at2"/>
<dbReference type="EMBL" id="FOHZ01000021">
    <property type="protein sequence ID" value="SET75119.1"/>
    <property type="molecule type" value="Genomic_DNA"/>
</dbReference>
<dbReference type="RefSeq" id="WP_091854105.1">
    <property type="nucleotide sequence ID" value="NZ_FOHZ01000021.1"/>
</dbReference>
<evidence type="ECO:0000256" key="1">
    <source>
        <dbReference type="SAM" id="Coils"/>
    </source>
</evidence>